<dbReference type="InterPro" id="IPR002763">
    <property type="entry name" value="DUF72"/>
</dbReference>
<dbReference type="Gene3D" id="3.20.20.410">
    <property type="entry name" value="Protein of unknown function UPF0759"/>
    <property type="match status" value="1"/>
</dbReference>
<evidence type="ECO:0000313" key="1">
    <source>
        <dbReference type="EMBL" id="AIR87881.1"/>
    </source>
</evidence>
<dbReference type="InterPro" id="IPR036520">
    <property type="entry name" value="UPF0759_sf"/>
</dbReference>
<dbReference type="EMBL" id="CP009455">
    <property type="protein sequence ID" value="AIR87881.1"/>
    <property type="molecule type" value="Genomic_DNA"/>
</dbReference>
<reference evidence="1 2" key="1">
    <citation type="submission" date="2014-09" db="EMBL/GenBank/DDBJ databases">
        <authorList>
            <person name="Chan K.-G."/>
        </authorList>
    </citation>
    <scope>NUCLEOTIDE SEQUENCE [LARGE SCALE GENOMIC DNA]</scope>
    <source>
        <strain evidence="1 2">ND07</strain>
    </source>
</reference>
<dbReference type="PANTHER" id="PTHR30348">
    <property type="entry name" value="UNCHARACTERIZED PROTEIN YECE"/>
    <property type="match status" value="1"/>
</dbReference>
<keyword evidence="2" id="KW-1185">Reference proteome</keyword>
<gene>
    <name evidence="1" type="ORF">LK03_00905</name>
</gene>
<dbReference type="OrthoDB" id="9780310at2"/>
<name>A0A089WH03_9PSED</name>
<evidence type="ECO:0008006" key="3">
    <source>
        <dbReference type="Google" id="ProtNLM"/>
    </source>
</evidence>
<protein>
    <recommendedName>
        <fullName evidence="3">DUF72 domain-containing protein</fullName>
    </recommendedName>
</protein>
<dbReference type="Proteomes" id="UP000029493">
    <property type="component" value="Chromosome"/>
</dbReference>
<dbReference type="PANTHER" id="PTHR30348:SF9">
    <property type="entry name" value="UPF0759 PROTEIN YECE"/>
    <property type="match status" value="1"/>
</dbReference>
<organism evidence="1 2">
    <name type="scientific">Pseudomonas cremoricolorata</name>
    <dbReference type="NCBI Taxonomy" id="157783"/>
    <lineage>
        <taxon>Bacteria</taxon>
        <taxon>Pseudomonadati</taxon>
        <taxon>Pseudomonadota</taxon>
        <taxon>Gammaproteobacteria</taxon>
        <taxon>Pseudomonadales</taxon>
        <taxon>Pseudomonadaceae</taxon>
        <taxon>Pseudomonas</taxon>
    </lineage>
</organism>
<dbReference type="SUPFAM" id="SSF117396">
    <property type="entry name" value="TM1631-like"/>
    <property type="match status" value="1"/>
</dbReference>
<evidence type="ECO:0000313" key="2">
    <source>
        <dbReference type="Proteomes" id="UP000029493"/>
    </source>
</evidence>
<sequence length="289" mass="32316">MSSSVLPYFLGCPSWADNTWRDYFYPDDARGSDYLALYAQVFNAVEGNTTFYARPSADILARWAQVMPEHFRFTAKFPRDISHSDDLRLQLDAAQAFVALMAPLGKRVSPFWLQLPASFGPPRLPELAHVLAELAVPVAVEVRHPAFFARGDEERQLNRLLHGLGVERICLDPRALFSCTSRDPAVLHAQSKKPNVPVRPAAFTEYPQVRFIGHPQLAGNEPFLGAWVEKVATWIEAGKRPYVFLHTADNHLAAALAQRFHERLSERLPGLAALAQLARGPEVEQLGLL</sequence>
<dbReference type="Pfam" id="PF01904">
    <property type="entry name" value="DUF72"/>
    <property type="match status" value="1"/>
</dbReference>
<dbReference type="STRING" id="157783.LK03_00905"/>
<dbReference type="KEGG" id="psw:LK03_00905"/>
<proteinExistence type="predicted"/>
<accession>A0A089WH03</accession>
<dbReference type="AlphaFoldDB" id="A0A089WH03"/>
<dbReference type="eggNOG" id="COG1801">
    <property type="taxonomic scope" value="Bacteria"/>
</dbReference>
<dbReference type="RefSeq" id="WP_038410675.1">
    <property type="nucleotide sequence ID" value="NZ_CP009455.1"/>
</dbReference>